<keyword evidence="2" id="KW-1185">Reference proteome</keyword>
<protein>
    <submittedName>
        <fullName evidence="1">Uncharacterized protein</fullName>
    </submittedName>
</protein>
<dbReference type="AlphaFoldDB" id="A0A3P7NKJ6"/>
<evidence type="ECO:0000313" key="1">
    <source>
        <dbReference type="EMBL" id="VDN06036.1"/>
    </source>
</evidence>
<reference evidence="1 2" key="1">
    <citation type="submission" date="2018-08" db="EMBL/GenBank/DDBJ databases">
        <authorList>
            <person name="Laetsch R D."/>
            <person name="Stevens L."/>
            <person name="Kumar S."/>
            <person name="Blaxter L. M."/>
        </authorList>
    </citation>
    <scope>NUCLEOTIDE SEQUENCE [LARGE SCALE GENOMIC DNA]</scope>
</reference>
<dbReference type="Proteomes" id="UP000271087">
    <property type="component" value="Unassembled WGS sequence"/>
</dbReference>
<evidence type="ECO:0000313" key="2">
    <source>
        <dbReference type="Proteomes" id="UP000271087"/>
    </source>
</evidence>
<dbReference type="EMBL" id="UYRW01019558">
    <property type="protein sequence ID" value="VDN06036.1"/>
    <property type="molecule type" value="Genomic_DNA"/>
</dbReference>
<proteinExistence type="predicted"/>
<dbReference type="OrthoDB" id="640249at2759"/>
<name>A0A3P7NKJ6_ONCOC</name>
<sequence length="55" mass="6199">GHYGSFEGCKPYTIASDCGIPCSPEDYWKKLEPDCQKTCQLLYDISYEEDLISSA</sequence>
<accession>A0A3P7NKJ6</accession>
<feature type="non-terminal residue" evidence="1">
    <location>
        <position position="1"/>
    </location>
</feature>
<organism evidence="1 2">
    <name type="scientific">Onchocerca ochengi</name>
    <name type="common">Filarial nematode worm</name>
    <dbReference type="NCBI Taxonomy" id="42157"/>
    <lineage>
        <taxon>Eukaryota</taxon>
        <taxon>Metazoa</taxon>
        <taxon>Ecdysozoa</taxon>
        <taxon>Nematoda</taxon>
        <taxon>Chromadorea</taxon>
        <taxon>Rhabditida</taxon>
        <taxon>Spirurina</taxon>
        <taxon>Spiruromorpha</taxon>
        <taxon>Filarioidea</taxon>
        <taxon>Onchocercidae</taxon>
        <taxon>Onchocerca</taxon>
    </lineage>
</organism>
<gene>
    <name evidence="1" type="ORF">NOO_LOCUS13835</name>
</gene>